<dbReference type="EMBL" id="CM046391">
    <property type="protein sequence ID" value="KAI8561695.1"/>
    <property type="molecule type" value="Genomic_DNA"/>
</dbReference>
<keyword evidence="2" id="KW-1185">Reference proteome</keyword>
<protein>
    <submittedName>
        <fullName evidence="1">Uncharacterized protein</fullName>
    </submittedName>
</protein>
<name>A0ACC0P7U5_RHOML</name>
<evidence type="ECO:0000313" key="1">
    <source>
        <dbReference type="EMBL" id="KAI8561695.1"/>
    </source>
</evidence>
<evidence type="ECO:0000313" key="2">
    <source>
        <dbReference type="Proteomes" id="UP001062846"/>
    </source>
</evidence>
<dbReference type="Proteomes" id="UP001062846">
    <property type="component" value="Chromosome 4"/>
</dbReference>
<comment type="caution">
    <text evidence="1">The sequence shown here is derived from an EMBL/GenBank/DDBJ whole genome shotgun (WGS) entry which is preliminary data.</text>
</comment>
<accession>A0ACC0P7U5</accession>
<proteinExistence type="predicted"/>
<organism evidence="1 2">
    <name type="scientific">Rhododendron molle</name>
    <name type="common">Chinese azalea</name>
    <name type="synonym">Azalea mollis</name>
    <dbReference type="NCBI Taxonomy" id="49168"/>
    <lineage>
        <taxon>Eukaryota</taxon>
        <taxon>Viridiplantae</taxon>
        <taxon>Streptophyta</taxon>
        <taxon>Embryophyta</taxon>
        <taxon>Tracheophyta</taxon>
        <taxon>Spermatophyta</taxon>
        <taxon>Magnoliopsida</taxon>
        <taxon>eudicotyledons</taxon>
        <taxon>Gunneridae</taxon>
        <taxon>Pentapetalae</taxon>
        <taxon>asterids</taxon>
        <taxon>Ericales</taxon>
        <taxon>Ericaceae</taxon>
        <taxon>Ericoideae</taxon>
        <taxon>Rhodoreae</taxon>
        <taxon>Rhododendron</taxon>
    </lineage>
</organism>
<gene>
    <name evidence="1" type="ORF">RHMOL_Rhmol04G0360400</name>
</gene>
<reference evidence="1" key="1">
    <citation type="submission" date="2022-02" db="EMBL/GenBank/DDBJ databases">
        <title>Plant Genome Project.</title>
        <authorList>
            <person name="Zhang R.-G."/>
        </authorList>
    </citation>
    <scope>NUCLEOTIDE SEQUENCE</scope>
    <source>
        <strain evidence="1">AT1</strain>
    </source>
</reference>
<sequence>MYTSQPLLGRLGLAAATKIVACKAANMSTATPSPPCEKLLSLGTKIVAVGRNYAAHAKELGNAVPKEPVLFLKPTSSYLENGGMIEIPEPLESLDHEVELAVVISKKARDVPEATAMDYVGGYALGLDMTAREIQASAKVDGEIRQKGSTEDMIFKIPYLISHISSIMTLLEGDVILTGTPQGCGPVKAGQKITAGIAGLLDVHFDVGQRKRP</sequence>